<dbReference type="Proteomes" id="UP000521872">
    <property type="component" value="Unassembled WGS sequence"/>
</dbReference>
<feature type="chain" id="PRO_5034462373" description="t-SNARE coiled-coil homology domain-containing protein" evidence="7">
    <location>
        <begin position="26"/>
        <end position="311"/>
    </location>
</feature>
<gene>
    <name evidence="9" type="ORF">D9613_010545</name>
</gene>
<feature type="region of interest" description="Disordered" evidence="5">
    <location>
        <begin position="86"/>
        <end position="106"/>
    </location>
</feature>
<feature type="transmembrane region" description="Helical" evidence="6">
    <location>
        <begin position="289"/>
        <end position="308"/>
    </location>
</feature>
<dbReference type="PROSITE" id="PS50192">
    <property type="entry name" value="T_SNARE"/>
    <property type="match status" value="1"/>
</dbReference>
<dbReference type="GO" id="GO:0031201">
    <property type="term" value="C:SNARE complex"/>
    <property type="evidence" value="ECO:0007669"/>
    <property type="project" value="TreeGrafter"/>
</dbReference>
<evidence type="ECO:0000256" key="2">
    <source>
        <dbReference type="ARBA" id="ARBA00022448"/>
    </source>
</evidence>
<evidence type="ECO:0000259" key="8">
    <source>
        <dbReference type="PROSITE" id="PS50192"/>
    </source>
</evidence>
<dbReference type="GO" id="GO:0006906">
    <property type="term" value="P:vesicle fusion"/>
    <property type="evidence" value="ECO:0007669"/>
    <property type="project" value="TreeGrafter"/>
</dbReference>
<comment type="subcellular location">
    <subcellularLocation>
        <location evidence="1">Membrane</location>
    </subcellularLocation>
</comment>
<organism evidence="9 10">
    <name type="scientific">Agrocybe pediades</name>
    <dbReference type="NCBI Taxonomy" id="84607"/>
    <lineage>
        <taxon>Eukaryota</taxon>
        <taxon>Fungi</taxon>
        <taxon>Dikarya</taxon>
        <taxon>Basidiomycota</taxon>
        <taxon>Agaricomycotina</taxon>
        <taxon>Agaricomycetes</taxon>
        <taxon>Agaricomycetidae</taxon>
        <taxon>Agaricales</taxon>
        <taxon>Agaricineae</taxon>
        <taxon>Strophariaceae</taxon>
        <taxon>Agrocybe</taxon>
    </lineage>
</organism>
<keyword evidence="6" id="KW-0812">Transmembrane</keyword>
<keyword evidence="4 6" id="KW-0472">Membrane</keyword>
<sequence length="311" mass="34049">MKFTSAFLIVALQAVLPLAMGAALAEQACKPVCCDAIVPSANPQGKIGINCSEGGFDCGFGLQVNGCCARVTLSLLLERQRLQTLPSYSDGNPDPSSQGSSLHSSQIKRNLNQLRDGILAMEAKEGPHVEAAKLLRNQFDRMRGMLWEEEKAEIPSLPKAEPSPTSSPETEPSRPPVPTHSSTRDSLLSQPSFAPYTDDPEQGPSVEPPDAGTMLHTQRFIIQEQDQHLDQLSHSINRQHHISLQINEELDVHHGLLQDLETGIDRTQSRMSKARRKLDVVAKGVKNNASIVAIGVLIFILLILIVRFKTM</sequence>
<dbReference type="InterPro" id="IPR045242">
    <property type="entry name" value="Syntaxin"/>
</dbReference>
<dbReference type="GO" id="GO:0048278">
    <property type="term" value="P:vesicle docking"/>
    <property type="evidence" value="ECO:0007669"/>
    <property type="project" value="TreeGrafter"/>
</dbReference>
<dbReference type="GO" id="GO:0012505">
    <property type="term" value="C:endomembrane system"/>
    <property type="evidence" value="ECO:0007669"/>
    <property type="project" value="TreeGrafter"/>
</dbReference>
<evidence type="ECO:0000256" key="5">
    <source>
        <dbReference type="SAM" id="MobiDB-lite"/>
    </source>
</evidence>
<evidence type="ECO:0000313" key="10">
    <source>
        <dbReference type="Proteomes" id="UP000521872"/>
    </source>
</evidence>
<evidence type="ECO:0000256" key="4">
    <source>
        <dbReference type="ARBA" id="ARBA00023136"/>
    </source>
</evidence>
<keyword evidence="3" id="KW-0175">Coiled coil</keyword>
<reference evidence="9 10" key="1">
    <citation type="submission" date="2019-12" db="EMBL/GenBank/DDBJ databases">
        <authorList>
            <person name="Floudas D."/>
            <person name="Bentzer J."/>
            <person name="Ahren D."/>
            <person name="Johansson T."/>
            <person name="Persson P."/>
            <person name="Tunlid A."/>
        </authorList>
    </citation>
    <scope>NUCLEOTIDE SEQUENCE [LARGE SCALE GENOMIC DNA]</scope>
    <source>
        <strain evidence="9 10">CBS 102.39</strain>
    </source>
</reference>
<comment type="caution">
    <text evidence="9">The sequence shown here is derived from an EMBL/GenBank/DDBJ whole genome shotgun (WGS) entry which is preliminary data.</text>
</comment>
<dbReference type="AlphaFoldDB" id="A0A8H4QFY2"/>
<dbReference type="EMBL" id="JAACJL010000059">
    <property type="protein sequence ID" value="KAF4609951.1"/>
    <property type="molecule type" value="Genomic_DNA"/>
</dbReference>
<name>A0A8H4QFY2_9AGAR</name>
<keyword evidence="6" id="KW-1133">Transmembrane helix</keyword>
<feature type="signal peptide" evidence="7">
    <location>
        <begin position="1"/>
        <end position="25"/>
    </location>
</feature>
<dbReference type="GO" id="GO:0006886">
    <property type="term" value="P:intracellular protein transport"/>
    <property type="evidence" value="ECO:0007669"/>
    <property type="project" value="TreeGrafter"/>
</dbReference>
<feature type="region of interest" description="Disordered" evidence="5">
    <location>
        <begin position="151"/>
        <end position="212"/>
    </location>
</feature>
<feature type="compositionally biased region" description="Polar residues" evidence="5">
    <location>
        <begin position="180"/>
        <end position="192"/>
    </location>
</feature>
<dbReference type="CDD" id="cd15859">
    <property type="entry name" value="SNARE_SYN8"/>
    <property type="match status" value="1"/>
</dbReference>
<dbReference type="GO" id="GO:0000149">
    <property type="term" value="F:SNARE binding"/>
    <property type="evidence" value="ECO:0007669"/>
    <property type="project" value="TreeGrafter"/>
</dbReference>
<evidence type="ECO:0000313" key="9">
    <source>
        <dbReference type="EMBL" id="KAF4609951.1"/>
    </source>
</evidence>
<feature type="compositionally biased region" description="Low complexity" evidence="5">
    <location>
        <begin position="96"/>
        <end position="105"/>
    </location>
</feature>
<dbReference type="SMART" id="SM00397">
    <property type="entry name" value="t_SNARE"/>
    <property type="match status" value="1"/>
</dbReference>
<dbReference type="InterPro" id="IPR000727">
    <property type="entry name" value="T_SNARE_dom"/>
</dbReference>
<evidence type="ECO:0000256" key="1">
    <source>
        <dbReference type="ARBA" id="ARBA00004370"/>
    </source>
</evidence>
<dbReference type="PANTHER" id="PTHR19957">
    <property type="entry name" value="SYNTAXIN"/>
    <property type="match status" value="1"/>
</dbReference>
<proteinExistence type="predicted"/>
<accession>A0A8H4QFY2</accession>
<evidence type="ECO:0000256" key="7">
    <source>
        <dbReference type="SAM" id="SignalP"/>
    </source>
</evidence>
<dbReference type="Pfam" id="PF05739">
    <property type="entry name" value="SNARE"/>
    <property type="match status" value="1"/>
</dbReference>
<dbReference type="SUPFAM" id="SSF58038">
    <property type="entry name" value="SNARE fusion complex"/>
    <property type="match status" value="1"/>
</dbReference>
<evidence type="ECO:0000256" key="6">
    <source>
        <dbReference type="SAM" id="Phobius"/>
    </source>
</evidence>
<keyword evidence="2" id="KW-0813">Transport</keyword>
<protein>
    <recommendedName>
        <fullName evidence="8">t-SNARE coiled-coil homology domain-containing protein</fullName>
    </recommendedName>
</protein>
<dbReference type="PANTHER" id="PTHR19957:SF124">
    <property type="entry name" value="SYNTAXIN-8"/>
    <property type="match status" value="1"/>
</dbReference>
<dbReference type="Gene3D" id="1.20.5.110">
    <property type="match status" value="1"/>
</dbReference>
<dbReference type="GO" id="GO:0005484">
    <property type="term" value="F:SNAP receptor activity"/>
    <property type="evidence" value="ECO:0007669"/>
    <property type="project" value="TreeGrafter"/>
</dbReference>
<keyword evidence="7" id="KW-0732">Signal</keyword>
<evidence type="ECO:0000256" key="3">
    <source>
        <dbReference type="ARBA" id="ARBA00023054"/>
    </source>
</evidence>
<keyword evidence="10" id="KW-1185">Reference proteome</keyword>
<feature type="domain" description="T-SNARE coiled-coil homology" evidence="8">
    <location>
        <begin position="219"/>
        <end position="281"/>
    </location>
</feature>